<sequence>MVVRLRMNLPIIVGQADKGLQLNVQIKNAQSECEKCDDPQAAPKLSSNDWDENRNLTSSTKKRKSCRSGSDGAEHDVMESSCHESNNNEDKSLEIAT</sequence>
<proteinExistence type="predicted"/>
<protein>
    <submittedName>
        <fullName evidence="2">Uncharacterized protein</fullName>
    </submittedName>
</protein>
<organism evidence="2 3">
    <name type="scientific">Clavelina lepadiformis</name>
    <name type="common">Light-bulb sea squirt</name>
    <name type="synonym">Ascidia lepadiformis</name>
    <dbReference type="NCBI Taxonomy" id="159417"/>
    <lineage>
        <taxon>Eukaryota</taxon>
        <taxon>Metazoa</taxon>
        <taxon>Chordata</taxon>
        <taxon>Tunicata</taxon>
        <taxon>Ascidiacea</taxon>
        <taxon>Aplousobranchia</taxon>
        <taxon>Clavelinidae</taxon>
        <taxon>Clavelina</taxon>
    </lineage>
</organism>
<dbReference type="Proteomes" id="UP001642483">
    <property type="component" value="Unassembled WGS sequence"/>
</dbReference>
<reference evidence="2 3" key="1">
    <citation type="submission" date="2024-02" db="EMBL/GenBank/DDBJ databases">
        <authorList>
            <person name="Daric V."/>
            <person name="Darras S."/>
        </authorList>
    </citation>
    <scope>NUCLEOTIDE SEQUENCE [LARGE SCALE GENOMIC DNA]</scope>
</reference>
<evidence type="ECO:0000313" key="2">
    <source>
        <dbReference type="EMBL" id="CAK8679980.1"/>
    </source>
</evidence>
<dbReference type="EMBL" id="CAWYQH010000068">
    <property type="protein sequence ID" value="CAK8679980.1"/>
    <property type="molecule type" value="Genomic_DNA"/>
</dbReference>
<accession>A0ABP0FND3</accession>
<evidence type="ECO:0000256" key="1">
    <source>
        <dbReference type="SAM" id="MobiDB-lite"/>
    </source>
</evidence>
<keyword evidence="3" id="KW-1185">Reference proteome</keyword>
<evidence type="ECO:0000313" key="3">
    <source>
        <dbReference type="Proteomes" id="UP001642483"/>
    </source>
</evidence>
<comment type="caution">
    <text evidence="2">The sequence shown here is derived from an EMBL/GenBank/DDBJ whole genome shotgun (WGS) entry which is preliminary data.</text>
</comment>
<name>A0ABP0FND3_CLALP</name>
<gene>
    <name evidence="2" type="ORF">CVLEPA_LOCUS10216</name>
</gene>
<feature type="region of interest" description="Disordered" evidence="1">
    <location>
        <begin position="32"/>
        <end position="97"/>
    </location>
</feature>
<feature type="compositionally biased region" description="Basic and acidic residues" evidence="1">
    <location>
        <begin position="72"/>
        <end position="97"/>
    </location>
</feature>